<accession>A0A6J6U3C2</accession>
<evidence type="ECO:0000313" key="2">
    <source>
        <dbReference type="EMBL" id="CAB4829077.1"/>
    </source>
</evidence>
<protein>
    <submittedName>
        <fullName evidence="1">Unannotated protein</fullName>
    </submittedName>
</protein>
<proteinExistence type="predicted"/>
<dbReference type="PROSITE" id="PS51257">
    <property type="entry name" value="PROKAR_LIPOPROTEIN"/>
    <property type="match status" value="1"/>
</dbReference>
<name>A0A6J6U3C2_9ZZZZ</name>
<dbReference type="PROSITE" id="PS51318">
    <property type="entry name" value="TAT"/>
    <property type="match status" value="1"/>
</dbReference>
<sequence length="296" mass="30926">MLTRRVFLAGAGSAVLVAACGGGDDTDTGAQRGTDSASSGARVLGAGFADGFAAPSVLIAGIAQRLPLVVFDENGTPVRSGGPESIDVSIYRNDAVVATATVNRHASGIPTPYYPLTFTAPEAGEYEARAAFSARSLKFKVATRDTVKLVQIGDALRPVVTPTTADARGVNPVCTRSPKPCPFHEVTLTDAIARKKPIVLAVSTPGFCQTAICGPVLELLVDLAPTLGRFQIVHAEVYVEPNKKSSGAPKTTDTITTYGLDYEPSLYVADADAIVRSRLDFSWDSAELKSALALVS</sequence>
<gene>
    <name evidence="1" type="ORF">UFOPK2754_01967</name>
    <name evidence="2" type="ORF">UFOPK3139_01272</name>
</gene>
<dbReference type="InterPro" id="IPR006311">
    <property type="entry name" value="TAT_signal"/>
</dbReference>
<dbReference type="AlphaFoldDB" id="A0A6J6U3C2"/>
<dbReference type="EMBL" id="CAFABA010000044">
    <property type="protein sequence ID" value="CAB4829077.1"/>
    <property type="molecule type" value="Genomic_DNA"/>
</dbReference>
<evidence type="ECO:0000313" key="1">
    <source>
        <dbReference type="EMBL" id="CAB4753996.1"/>
    </source>
</evidence>
<organism evidence="1">
    <name type="scientific">freshwater metagenome</name>
    <dbReference type="NCBI Taxonomy" id="449393"/>
    <lineage>
        <taxon>unclassified sequences</taxon>
        <taxon>metagenomes</taxon>
        <taxon>ecological metagenomes</taxon>
    </lineage>
</organism>
<dbReference type="EMBL" id="CAEZYR010000075">
    <property type="protein sequence ID" value="CAB4753996.1"/>
    <property type="molecule type" value="Genomic_DNA"/>
</dbReference>
<reference evidence="1" key="1">
    <citation type="submission" date="2020-05" db="EMBL/GenBank/DDBJ databases">
        <authorList>
            <person name="Chiriac C."/>
            <person name="Salcher M."/>
            <person name="Ghai R."/>
            <person name="Kavagutti S V."/>
        </authorList>
    </citation>
    <scope>NUCLEOTIDE SEQUENCE</scope>
</reference>